<accession>D3IZ65</accession>
<feature type="region of interest" description="Disordered" evidence="1">
    <location>
        <begin position="1"/>
        <end position="150"/>
    </location>
</feature>
<feature type="compositionally biased region" description="Low complexity" evidence="1">
    <location>
        <begin position="100"/>
        <end position="134"/>
    </location>
</feature>
<dbReference type="EMBL" id="GQ329669">
    <property type="protein sequence ID" value="ADC53819.1"/>
    <property type="molecule type" value="Genomic_DNA"/>
</dbReference>
<protein>
    <submittedName>
        <fullName evidence="2">Uncharacterized protein</fullName>
    </submittedName>
</protein>
<feature type="compositionally biased region" description="Pro residues" evidence="1">
    <location>
        <begin position="135"/>
        <end position="144"/>
    </location>
</feature>
<sequence>MEEKRGRAGGGFTRFGASRQAFRRGRGRGAPLGSTEPYVHRRVTFAPTADRPRDDAAPARRPEKNDGDEAVDRHDAADRARFADANETDRSNNSIDANNSSRPYTRTSTRTQRAARARSPAPVRERAVASAPEPSRAPPPPRITSPPVAQHSGVGFLERRICDDVTAFTPVAMGMGEEEAGCWIELSTMVRCRKAVGFPVCRRSPHCPSTGMLTVCFESFGGWSCAQMRGTERPCTVSDATAFQIVAILYHLYQRSIFVDDICLDVVSVPACTLTVSVSQLVFQMSTSSLVVLSPKTRLYRASLPQACYMDVVRLLMPAGSRFLCNGACCAYFFEWIIRNHLDLLSKQFADMFRVQRRSVSGPPLHRRTEPGALVLVSTNDAVVLGVTLTEVSVSDNVRVIWSADGSVFEIDDFSVQDVFAAPELVTRARAMVCL</sequence>
<dbReference type="Proteomes" id="UP000168163">
    <property type="component" value="Segment"/>
</dbReference>
<evidence type="ECO:0000256" key="1">
    <source>
        <dbReference type="SAM" id="MobiDB-lite"/>
    </source>
</evidence>
<reference evidence="2 3" key="1">
    <citation type="journal article" date="2010" name="J. Gen. Virol.">
        <title>The genome of pseudocowpoxvirus: comparison of a reindeer isolate and a reference strain.</title>
        <authorList>
            <person name="Hautaniemi M."/>
            <person name="Ueda N."/>
            <person name="Tuimala J."/>
            <person name="Mercer A.A."/>
            <person name="Lahdenpera J."/>
            <person name="McInnes C.J."/>
        </authorList>
    </citation>
    <scope>NUCLEOTIDE SEQUENCE [LARGE SCALE GENOMIC DNA]</scope>
    <source>
        <strain evidence="2">F00.120R</strain>
    </source>
</reference>
<dbReference type="Pfam" id="PF03339">
    <property type="entry name" value="Pox_L3_FP4"/>
    <property type="match status" value="1"/>
</dbReference>
<organism evidence="2 3">
    <name type="scientific">Pseudocowpox virus</name>
    <dbReference type="NCBI Taxonomy" id="129726"/>
    <lineage>
        <taxon>Viruses</taxon>
        <taxon>Varidnaviria</taxon>
        <taxon>Bamfordvirae</taxon>
        <taxon>Nucleocytoviricota</taxon>
        <taxon>Pokkesviricetes</taxon>
        <taxon>Chitovirales</taxon>
        <taxon>Poxviridae</taxon>
        <taxon>Chordopoxvirinae</taxon>
        <taxon>Parapoxvirus</taxon>
        <taxon>Parapoxvirus pseudocowpox</taxon>
    </lineage>
</organism>
<name>D3IZ65_9POXV</name>
<dbReference type="InterPro" id="IPR005007">
    <property type="entry name" value="Poxvirus_L3/FP4"/>
</dbReference>
<evidence type="ECO:0000313" key="2">
    <source>
        <dbReference type="EMBL" id="ADC53819.1"/>
    </source>
</evidence>
<proteinExistence type="predicted"/>
<evidence type="ECO:0000313" key="3">
    <source>
        <dbReference type="Proteomes" id="UP000168163"/>
    </source>
</evidence>
<feature type="compositionally biased region" description="Basic and acidic residues" evidence="1">
    <location>
        <begin position="50"/>
        <end position="90"/>
    </location>
</feature>